<evidence type="ECO:0000313" key="2">
    <source>
        <dbReference type="EMBL" id="THH00597.1"/>
    </source>
</evidence>
<feature type="region of interest" description="Disordered" evidence="1">
    <location>
        <begin position="1"/>
        <end position="28"/>
    </location>
</feature>
<dbReference type="Proteomes" id="UP000309038">
    <property type="component" value="Unassembled WGS sequence"/>
</dbReference>
<keyword evidence="3" id="KW-1185">Reference proteome</keyword>
<feature type="compositionally biased region" description="Low complexity" evidence="1">
    <location>
        <begin position="14"/>
        <end position="27"/>
    </location>
</feature>
<gene>
    <name evidence="2" type="ORF">EW026_g1963</name>
</gene>
<dbReference type="EMBL" id="SGPJ01000045">
    <property type="protein sequence ID" value="THH00597.1"/>
    <property type="molecule type" value="Genomic_DNA"/>
</dbReference>
<protein>
    <submittedName>
        <fullName evidence="2">Uncharacterized protein</fullName>
    </submittedName>
</protein>
<evidence type="ECO:0000256" key="1">
    <source>
        <dbReference type="SAM" id="MobiDB-lite"/>
    </source>
</evidence>
<accession>A0A4S4KQN6</accession>
<reference evidence="2 3" key="1">
    <citation type="submission" date="2019-02" db="EMBL/GenBank/DDBJ databases">
        <title>Genome sequencing of the rare red list fungi Phlebia centrifuga.</title>
        <authorList>
            <person name="Buettner E."/>
            <person name="Kellner H."/>
        </authorList>
    </citation>
    <scope>NUCLEOTIDE SEQUENCE [LARGE SCALE GENOMIC DNA]</scope>
    <source>
        <strain evidence="2 3">DSM 108282</strain>
    </source>
</reference>
<name>A0A4S4KQN6_9APHY</name>
<feature type="region of interest" description="Disordered" evidence="1">
    <location>
        <begin position="47"/>
        <end position="75"/>
    </location>
</feature>
<organism evidence="2 3">
    <name type="scientific">Hermanssonia centrifuga</name>
    <dbReference type="NCBI Taxonomy" id="98765"/>
    <lineage>
        <taxon>Eukaryota</taxon>
        <taxon>Fungi</taxon>
        <taxon>Dikarya</taxon>
        <taxon>Basidiomycota</taxon>
        <taxon>Agaricomycotina</taxon>
        <taxon>Agaricomycetes</taxon>
        <taxon>Polyporales</taxon>
        <taxon>Meruliaceae</taxon>
        <taxon>Hermanssonia</taxon>
    </lineage>
</organism>
<evidence type="ECO:0000313" key="3">
    <source>
        <dbReference type="Proteomes" id="UP000309038"/>
    </source>
</evidence>
<comment type="caution">
    <text evidence="2">The sequence shown here is derived from an EMBL/GenBank/DDBJ whole genome shotgun (WGS) entry which is preliminary data.</text>
</comment>
<sequence>MGVQARKSPSRAETTQASTPPSAQPSPKILFFGVAMDSFITLAAPFPGSVTEQPEIPFEQESGSGSGTSTSCTIA</sequence>
<proteinExistence type="predicted"/>
<dbReference type="AlphaFoldDB" id="A0A4S4KQN6"/>